<feature type="signal peptide" evidence="1">
    <location>
        <begin position="1"/>
        <end position="16"/>
    </location>
</feature>
<dbReference type="GeneID" id="110973720"/>
<dbReference type="Pfam" id="PF00811">
    <property type="entry name" value="Ependymin"/>
    <property type="match status" value="1"/>
</dbReference>
<feature type="chain" id="PRO_5034974401" evidence="1">
    <location>
        <begin position="17"/>
        <end position="244"/>
    </location>
</feature>
<organism evidence="2 3">
    <name type="scientific">Acanthaster planci</name>
    <name type="common">Crown-of-thorns starfish</name>
    <dbReference type="NCBI Taxonomy" id="133434"/>
    <lineage>
        <taxon>Eukaryota</taxon>
        <taxon>Metazoa</taxon>
        <taxon>Echinodermata</taxon>
        <taxon>Eleutherozoa</taxon>
        <taxon>Asterozoa</taxon>
        <taxon>Asteroidea</taxon>
        <taxon>Valvatacea</taxon>
        <taxon>Valvatida</taxon>
        <taxon>Acanthasteridae</taxon>
        <taxon>Acanthaster</taxon>
    </lineage>
</organism>
<protein>
    <submittedName>
        <fullName evidence="3">Uncharacterized protein LOC110973720</fullName>
    </submittedName>
</protein>
<dbReference type="OrthoDB" id="9942506at2759"/>
<gene>
    <name evidence="3" type="primary">LOC110973720</name>
</gene>
<keyword evidence="2" id="KW-1185">Reference proteome</keyword>
<dbReference type="Proteomes" id="UP000694845">
    <property type="component" value="Unplaced"/>
</dbReference>
<accession>A0A8B7XI14</accession>
<dbReference type="PANTHER" id="PTHR10697">
    <property type="entry name" value="MAMMALIAN EPENDYMIN-RELATED PROTEIN 1"/>
    <property type="match status" value="1"/>
</dbReference>
<evidence type="ECO:0000313" key="2">
    <source>
        <dbReference type="Proteomes" id="UP000694845"/>
    </source>
</evidence>
<dbReference type="GO" id="GO:0005764">
    <property type="term" value="C:lysosome"/>
    <property type="evidence" value="ECO:0007669"/>
    <property type="project" value="TreeGrafter"/>
</dbReference>
<dbReference type="AlphaFoldDB" id="A0A8B7XI14"/>
<evidence type="ECO:0000256" key="1">
    <source>
        <dbReference type="SAM" id="SignalP"/>
    </source>
</evidence>
<sequence>MWYALLICVLVVGAMASKPGTPIGSTHGVGQQPGEGPELCCVPRYLTFKQVTTMTSVKDGSLSVEYENIEGAYDARFERTSIRLLVDYFNNTEVHLKVINDYRQGVSYRIQQHQGKDVCFVNHLKRKFPEDCLTENDKFLGKTTLGDHDLVVNNWYYLNSDKTKHKIVSVQQEGCVPVRVLSRKFDFESGKEIKVEDSSIVDLQLGICDPDKYFKPPPSCDKGRALDKPTPQMLKYHGKGLFRR</sequence>
<dbReference type="InterPro" id="IPR001299">
    <property type="entry name" value="Ependymin"/>
</dbReference>
<dbReference type="GO" id="GO:0007160">
    <property type="term" value="P:cell-matrix adhesion"/>
    <property type="evidence" value="ECO:0007669"/>
    <property type="project" value="InterPro"/>
</dbReference>
<dbReference type="KEGG" id="aplc:110973720"/>
<dbReference type="PANTHER" id="PTHR10697:SF1">
    <property type="entry name" value="MAMMALIAN EPENDYMIN-RELATED PROTEIN 1"/>
    <property type="match status" value="1"/>
</dbReference>
<dbReference type="RefSeq" id="XP_022080438.1">
    <property type="nucleotide sequence ID" value="XM_022224746.1"/>
</dbReference>
<reference evidence="3" key="1">
    <citation type="submission" date="2025-08" db="UniProtKB">
        <authorList>
            <consortium name="RefSeq"/>
        </authorList>
    </citation>
    <scope>IDENTIFICATION</scope>
</reference>
<dbReference type="GO" id="GO:0005576">
    <property type="term" value="C:extracellular region"/>
    <property type="evidence" value="ECO:0007669"/>
    <property type="project" value="InterPro"/>
</dbReference>
<proteinExistence type="predicted"/>
<keyword evidence="1" id="KW-0732">Signal</keyword>
<name>A0A8B7XI14_ACAPL</name>
<dbReference type="GO" id="GO:0005509">
    <property type="term" value="F:calcium ion binding"/>
    <property type="evidence" value="ECO:0007669"/>
    <property type="project" value="InterPro"/>
</dbReference>
<evidence type="ECO:0000313" key="3">
    <source>
        <dbReference type="RefSeq" id="XP_022080438.1"/>
    </source>
</evidence>